<proteinExistence type="predicted"/>
<dbReference type="Proteomes" id="UP001239083">
    <property type="component" value="Unassembled WGS sequence"/>
</dbReference>
<dbReference type="RefSeq" id="WP_307039550.1">
    <property type="nucleotide sequence ID" value="NZ_JAUSYY010000001.1"/>
</dbReference>
<evidence type="ECO:0000313" key="2">
    <source>
        <dbReference type="Proteomes" id="UP001239083"/>
    </source>
</evidence>
<evidence type="ECO:0000313" key="1">
    <source>
        <dbReference type="EMBL" id="MDQ0893267.1"/>
    </source>
</evidence>
<dbReference type="Gene3D" id="2.60.40.2810">
    <property type="match status" value="1"/>
</dbReference>
<evidence type="ECO:0008006" key="3">
    <source>
        <dbReference type="Google" id="ProtNLM"/>
    </source>
</evidence>
<protein>
    <recommendedName>
        <fullName evidence="3">Ig-like domain-containing protein</fullName>
    </recommendedName>
</protein>
<sequence length="356" mass="35548">MGSLSLLCALIASITVVEQGPRADAAQTDEGLTSVAVPYLGTTTIEPGSGWQISDCAVPRAATALVTECESTKLTLTATAYDPEAGATVVPVPQSNGATSVVFHYTVTLAPPERPTVTGGPVGFPVAAGSTVMLPLSDLGIECPVCADGGALDVVAVEPPSAGTAAATGTHLVFRPSAAYSGSAGIVVRFADDYGAWSPDATIDVPVYRPVAALVATSVFAAVEGTEQQAVDLRPLVFGMDAGELHFLGCGAAVHGTVVCASDGTAIYIPSGASVDQFSYHVATANGEQATGSVTLVGDSSELPPAGLVPASAVQRGDDGVPSMIVPRVPVEPGSGGDDGIFSPLIETLDGVGAAR</sequence>
<name>A0ABU0R5A9_9MICO</name>
<accession>A0ABU0R5A9</accession>
<gene>
    <name evidence="1" type="ORF">QFZ26_000822</name>
</gene>
<keyword evidence="2" id="KW-1185">Reference proteome</keyword>
<reference evidence="1 2" key="1">
    <citation type="submission" date="2023-07" db="EMBL/GenBank/DDBJ databases">
        <title>Comparative genomics of wheat-associated soil bacteria to identify genetic determinants of phenazine resistance.</title>
        <authorList>
            <person name="Mouncey N."/>
        </authorList>
    </citation>
    <scope>NUCLEOTIDE SEQUENCE [LARGE SCALE GENOMIC DNA]</scope>
    <source>
        <strain evidence="1 2">V3I3</strain>
    </source>
</reference>
<organism evidence="1 2">
    <name type="scientific">Agromyces ramosus</name>
    <dbReference type="NCBI Taxonomy" id="33879"/>
    <lineage>
        <taxon>Bacteria</taxon>
        <taxon>Bacillati</taxon>
        <taxon>Actinomycetota</taxon>
        <taxon>Actinomycetes</taxon>
        <taxon>Micrococcales</taxon>
        <taxon>Microbacteriaceae</taxon>
        <taxon>Agromyces</taxon>
    </lineage>
</organism>
<dbReference type="Pfam" id="PF17963">
    <property type="entry name" value="Big_9"/>
    <property type="match status" value="1"/>
</dbReference>
<comment type="caution">
    <text evidence="1">The sequence shown here is derived from an EMBL/GenBank/DDBJ whole genome shotgun (WGS) entry which is preliminary data.</text>
</comment>
<dbReference type="EMBL" id="JAUSYY010000001">
    <property type="protein sequence ID" value="MDQ0893267.1"/>
    <property type="molecule type" value="Genomic_DNA"/>
</dbReference>